<dbReference type="CDD" id="cd03354">
    <property type="entry name" value="LbH_SAT"/>
    <property type="match status" value="1"/>
</dbReference>
<dbReference type="InterPro" id="IPR011004">
    <property type="entry name" value="Trimer_LpxA-like_sf"/>
</dbReference>
<keyword evidence="6" id="KW-1185">Reference proteome</keyword>
<dbReference type="SUPFAM" id="SSF51161">
    <property type="entry name" value="Trimeric LpxA-like enzymes"/>
    <property type="match status" value="1"/>
</dbReference>
<dbReference type="InterPro" id="IPR005881">
    <property type="entry name" value="Ser_O-AcTrfase"/>
</dbReference>
<dbReference type="InterPro" id="IPR018357">
    <property type="entry name" value="Hexapep_transf_CS"/>
</dbReference>
<organism evidence="5 6">
    <name type="scientific">Dunaliella salina</name>
    <name type="common">Green alga</name>
    <name type="synonym">Protococcus salinus</name>
    <dbReference type="NCBI Taxonomy" id="3046"/>
    <lineage>
        <taxon>Eukaryota</taxon>
        <taxon>Viridiplantae</taxon>
        <taxon>Chlorophyta</taxon>
        <taxon>core chlorophytes</taxon>
        <taxon>Chlorophyceae</taxon>
        <taxon>CS clade</taxon>
        <taxon>Chlamydomonadales</taxon>
        <taxon>Dunaliellaceae</taxon>
        <taxon>Dunaliella</taxon>
    </lineage>
</organism>
<keyword evidence="2" id="KW-0808">Transferase</keyword>
<dbReference type="Gene3D" id="1.10.3130.10">
    <property type="entry name" value="serine acetyltransferase, domain 1"/>
    <property type="match status" value="1"/>
</dbReference>
<evidence type="ECO:0000313" key="5">
    <source>
        <dbReference type="EMBL" id="KAF5837450.1"/>
    </source>
</evidence>
<protein>
    <submittedName>
        <fullName evidence="5">Serine O-acetyltransferase</fullName>
    </submittedName>
</protein>
<proteinExistence type="predicted"/>
<dbReference type="SMART" id="SM00971">
    <property type="entry name" value="SATase_N"/>
    <property type="match status" value="1"/>
</dbReference>
<keyword evidence="3" id="KW-0012">Acyltransferase</keyword>
<comment type="caution">
    <text evidence="5">The sequence shown here is derived from an EMBL/GenBank/DDBJ whole genome shotgun (WGS) entry which is preliminary data.</text>
</comment>
<dbReference type="InterPro" id="IPR045304">
    <property type="entry name" value="LbH_SAT"/>
</dbReference>
<sequence>MQSDDGEDYHPSDGWRMRHHHLQKGQLWERICAEARQDAMMEPRLATFLHSVVLSHRSVEAAFSFLMAAKLADSMMLGPVQIMTIFREAYDNDPSILEAGLADLQAVIDRDPACSKYSQCLLYFKGFQAVQCYRVTHWLWRKGRKALALAIHSRVCQLFDVDIHPGARIGRGVMLDHATGIVIGETAVVGENVSMLHHVSLGGSGTGRGVRHPNIGHGVLLGAGVIVLGPVNLGAGSKVGAGSVVVSDIPEHCVAVGVPAKIIKCTSKGEPVREMDQCTDFILDYVI</sequence>
<dbReference type="Pfam" id="PF06426">
    <property type="entry name" value="SATase_N"/>
    <property type="match status" value="1"/>
</dbReference>
<dbReference type="NCBIfam" id="TIGR01172">
    <property type="entry name" value="cysE"/>
    <property type="match status" value="1"/>
</dbReference>
<dbReference type="PANTHER" id="PTHR42811">
    <property type="entry name" value="SERINE ACETYLTRANSFERASE"/>
    <property type="match status" value="1"/>
</dbReference>
<dbReference type="InterPro" id="IPR042122">
    <property type="entry name" value="Ser_AcTrfase_N_sf"/>
</dbReference>
<dbReference type="PROSITE" id="PS00101">
    <property type="entry name" value="HEXAPEP_TRANSFERASES"/>
    <property type="match status" value="1"/>
</dbReference>
<dbReference type="Gene3D" id="2.160.10.10">
    <property type="entry name" value="Hexapeptide repeat proteins"/>
    <property type="match status" value="1"/>
</dbReference>
<gene>
    <name evidence="5" type="ORF">DUNSADRAFT_4366</name>
</gene>
<dbReference type="EMBL" id="MU069615">
    <property type="protein sequence ID" value="KAF5837450.1"/>
    <property type="molecule type" value="Genomic_DNA"/>
</dbReference>
<accession>A0ABQ7GSA3</accession>
<dbReference type="InterPro" id="IPR053376">
    <property type="entry name" value="Serine_acetyltransferase"/>
</dbReference>
<dbReference type="NCBIfam" id="NF041874">
    <property type="entry name" value="EPS_EpsC"/>
    <property type="match status" value="1"/>
</dbReference>
<evidence type="ECO:0000256" key="3">
    <source>
        <dbReference type="ARBA" id="ARBA00023315"/>
    </source>
</evidence>
<evidence type="ECO:0000256" key="2">
    <source>
        <dbReference type="ARBA" id="ARBA00022679"/>
    </source>
</evidence>
<dbReference type="Proteomes" id="UP000815325">
    <property type="component" value="Unassembled WGS sequence"/>
</dbReference>
<name>A0ABQ7GSA3_DUNSA</name>
<dbReference type="InterPro" id="IPR010493">
    <property type="entry name" value="Ser_AcTrfase_N"/>
</dbReference>
<evidence type="ECO:0000313" key="6">
    <source>
        <dbReference type="Proteomes" id="UP000815325"/>
    </source>
</evidence>
<feature type="domain" description="Serine acetyltransferase N-terminal" evidence="4">
    <location>
        <begin position="27"/>
        <end position="132"/>
    </location>
</feature>
<reference evidence="5" key="1">
    <citation type="submission" date="2017-08" db="EMBL/GenBank/DDBJ databases">
        <authorList>
            <person name="Polle J.E."/>
            <person name="Barry K."/>
            <person name="Cushman J."/>
            <person name="Schmutz J."/>
            <person name="Tran D."/>
            <person name="Hathwaick L.T."/>
            <person name="Yim W.C."/>
            <person name="Jenkins J."/>
            <person name="Mckie-Krisberg Z.M."/>
            <person name="Prochnik S."/>
            <person name="Lindquist E."/>
            <person name="Dockter R.B."/>
            <person name="Adam C."/>
            <person name="Molina H."/>
            <person name="Bunkerborg J."/>
            <person name="Jin E."/>
            <person name="Buchheim M."/>
            <person name="Magnuson J."/>
        </authorList>
    </citation>
    <scope>NUCLEOTIDE SEQUENCE</scope>
    <source>
        <strain evidence="5">CCAP 19/18</strain>
    </source>
</reference>
<evidence type="ECO:0000256" key="1">
    <source>
        <dbReference type="ARBA" id="ARBA00022605"/>
    </source>
</evidence>
<evidence type="ECO:0000259" key="4">
    <source>
        <dbReference type="SMART" id="SM00971"/>
    </source>
</evidence>
<keyword evidence="1" id="KW-0028">Amino-acid biosynthesis</keyword>